<evidence type="ECO:0000313" key="2">
    <source>
        <dbReference type="RefSeq" id="XP_026685122.1"/>
    </source>
</evidence>
<dbReference type="KEGG" id="dci:113470689"/>
<dbReference type="InterPro" id="IPR036691">
    <property type="entry name" value="Endo/exonu/phosph_ase_sf"/>
</dbReference>
<reference evidence="2" key="1">
    <citation type="submission" date="2025-08" db="UniProtKB">
        <authorList>
            <consortium name="RefSeq"/>
        </authorList>
    </citation>
    <scope>IDENTIFICATION</scope>
</reference>
<dbReference type="AlphaFoldDB" id="A0A3Q0J9F0"/>
<accession>A0A3Q0J9F0</accession>
<sequence>MKNSKACYLFYHYILICYLFKTYYEIDSPVFSESYFSVLACFLRLVRHDFHFAIKPITYCGKPIIDSSVTSTLSPYAPPFYPKLTLNLNNSLLPVQTPSSSPKIRLSSVADTVALSPYATPFYPTNPAQSSHHCQLHPHGSYTSFSTLSSILPITNNRLWHQPADDYSIHHQHLLNPPDLSYPALPPKPANSRPRSVSALTILHQNIRGVRSKIPQIETLLATLNDNHSLVPGILCLSEPFLKPHDISTVNIPGFINVATYCRPTRERGGVSIFARDTLDLVPLSLEVEPEELSFEYCVAASASLETACPT</sequence>
<dbReference type="Gene3D" id="3.60.10.10">
    <property type="entry name" value="Endonuclease/exonuclease/phosphatase"/>
    <property type="match status" value="1"/>
</dbReference>
<organism evidence="1 2">
    <name type="scientific">Diaphorina citri</name>
    <name type="common">Asian citrus psyllid</name>
    <dbReference type="NCBI Taxonomy" id="121845"/>
    <lineage>
        <taxon>Eukaryota</taxon>
        <taxon>Metazoa</taxon>
        <taxon>Ecdysozoa</taxon>
        <taxon>Arthropoda</taxon>
        <taxon>Hexapoda</taxon>
        <taxon>Insecta</taxon>
        <taxon>Pterygota</taxon>
        <taxon>Neoptera</taxon>
        <taxon>Paraneoptera</taxon>
        <taxon>Hemiptera</taxon>
        <taxon>Sternorrhyncha</taxon>
        <taxon>Psylloidea</taxon>
        <taxon>Psyllidae</taxon>
        <taxon>Diaphorininae</taxon>
        <taxon>Diaphorina</taxon>
    </lineage>
</organism>
<name>A0A3Q0J9F0_DIACI</name>
<evidence type="ECO:0000313" key="1">
    <source>
        <dbReference type="Proteomes" id="UP000079169"/>
    </source>
</evidence>
<dbReference type="SUPFAM" id="SSF56219">
    <property type="entry name" value="DNase I-like"/>
    <property type="match status" value="1"/>
</dbReference>
<dbReference type="PaxDb" id="121845-A0A3Q0J9F0"/>
<protein>
    <submittedName>
        <fullName evidence="2">Uncharacterized protein LOC113470689</fullName>
    </submittedName>
</protein>
<gene>
    <name evidence="2" type="primary">LOC113470689</name>
</gene>
<dbReference type="Proteomes" id="UP000079169">
    <property type="component" value="Unplaced"/>
</dbReference>
<dbReference type="GeneID" id="113470689"/>
<keyword evidence="1" id="KW-1185">Reference proteome</keyword>
<dbReference type="RefSeq" id="XP_026685122.1">
    <property type="nucleotide sequence ID" value="XM_026829321.1"/>
</dbReference>
<proteinExistence type="predicted"/>